<dbReference type="RefSeq" id="WP_149815690.1">
    <property type="nucleotide sequence ID" value="NZ_VUOA01000007.1"/>
</dbReference>
<sequence>MRAPVAALFAITALTIGVARADEPDLADVLQAAKPARDAWERCAANAARPSLRSERPAETVAQLALDACKDREAALRDVLRRELGPDRAALVTAELRTIYRANLVKAIEQLRRR</sequence>
<keyword evidence="3" id="KW-1185">Reference proteome</keyword>
<proteinExistence type="predicted"/>
<evidence type="ECO:0000256" key="1">
    <source>
        <dbReference type="SAM" id="SignalP"/>
    </source>
</evidence>
<feature type="chain" id="PRO_5022920099" evidence="1">
    <location>
        <begin position="22"/>
        <end position="114"/>
    </location>
</feature>
<evidence type="ECO:0000313" key="2">
    <source>
        <dbReference type="EMBL" id="KAA2242082.1"/>
    </source>
</evidence>
<feature type="signal peptide" evidence="1">
    <location>
        <begin position="1"/>
        <end position="21"/>
    </location>
</feature>
<reference evidence="2 3" key="1">
    <citation type="submission" date="2019-09" db="EMBL/GenBank/DDBJ databases">
        <title>Salinarimonas rosea gen. nov., sp. nov., a new member of the a-2 subgroup of the Proteobacteria.</title>
        <authorList>
            <person name="Liu J."/>
        </authorList>
    </citation>
    <scope>NUCLEOTIDE SEQUENCE [LARGE SCALE GENOMIC DNA]</scope>
    <source>
        <strain evidence="2 3">BN140002</strain>
    </source>
</reference>
<accession>A0A5B2VUU3</accession>
<name>A0A5B2VUU3_9HYPH</name>
<keyword evidence="1" id="KW-0732">Signal</keyword>
<protein>
    <submittedName>
        <fullName evidence="2">Uncharacterized protein</fullName>
    </submittedName>
</protein>
<dbReference type="EMBL" id="VUOA01000007">
    <property type="protein sequence ID" value="KAA2242082.1"/>
    <property type="molecule type" value="Genomic_DNA"/>
</dbReference>
<dbReference type="Proteomes" id="UP000323142">
    <property type="component" value="Unassembled WGS sequence"/>
</dbReference>
<organism evidence="2 3">
    <name type="scientific">Salinarimonas soli</name>
    <dbReference type="NCBI Taxonomy" id="1638099"/>
    <lineage>
        <taxon>Bacteria</taxon>
        <taxon>Pseudomonadati</taxon>
        <taxon>Pseudomonadota</taxon>
        <taxon>Alphaproteobacteria</taxon>
        <taxon>Hyphomicrobiales</taxon>
        <taxon>Salinarimonadaceae</taxon>
        <taxon>Salinarimonas</taxon>
    </lineage>
</organism>
<comment type="caution">
    <text evidence="2">The sequence shown here is derived from an EMBL/GenBank/DDBJ whole genome shotgun (WGS) entry which is preliminary data.</text>
</comment>
<evidence type="ECO:0000313" key="3">
    <source>
        <dbReference type="Proteomes" id="UP000323142"/>
    </source>
</evidence>
<gene>
    <name evidence="2" type="ORF">F0L46_03715</name>
</gene>
<reference evidence="2 3" key="2">
    <citation type="submission" date="2019-09" db="EMBL/GenBank/DDBJ databases">
        <authorList>
            <person name="Jin C."/>
        </authorList>
    </citation>
    <scope>NUCLEOTIDE SEQUENCE [LARGE SCALE GENOMIC DNA]</scope>
    <source>
        <strain evidence="2 3">BN140002</strain>
    </source>
</reference>
<dbReference type="AlphaFoldDB" id="A0A5B2VUU3"/>